<dbReference type="Proteomes" id="UP000095472">
    <property type="component" value="Chromosome"/>
</dbReference>
<proteinExistence type="predicted"/>
<evidence type="ECO:0000313" key="2">
    <source>
        <dbReference type="Proteomes" id="UP000095472"/>
    </source>
</evidence>
<gene>
    <name evidence="1" type="ORF">BH720_026190</name>
</gene>
<accession>A0ACD5GR53</accession>
<protein>
    <submittedName>
        <fullName evidence="1">Uncharacterized protein</fullName>
    </submittedName>
</protein>
<name>A0ACD5GR53_9CYAN</name>
<evidence type="ECO:0000313" key="1">
    <source>
        <dbReference type="EMBL" id="XPM62964.1"/>
    </source>
</evidence>
<keyword evidence="2" id="KW-1185">Reference proteome</keyword>
<dbReference type="EMBL" id="CP182909">
    <property type="protein sequence ID" value="XPM62964.1"/>
    <property type="molecule type" value="Genomic_DNA"/>
</dbReference>
<reference evidence="1 2" key="1">
    <citation type="journal article" date="2016" name="Genome Announc.">
        <title>Draft Genome Sequence of the Thermotolerant Cyanobacterium Desertifilum sp. IPPAS B-1220.</title>
        <authorList>
            <person name="Mironov K.S."/>
            <person name="Sinetova M.A."/>
            <person name="Bolatkhan K."/>
            <person name="Zayadan B.K."/>
            <person name="Ustinova V.V."/>
            <person name="Kupriyanova E.V."/>
            <person name="Skrypnik A.N."/>
            <person name="Gogoleva N.E."/>
            <person name="Gogolev Y.V."/>
            <person name="Los D.A."/>
        </authorList>
    </citation>
    <scope>NUCLEOTIDE SEQUENCE [LARGE SCALE GENOMIC DNA]</scope>
    <source>
        <strain evidence="1 2">IPPAS B-1220</strain>
    </source>
</reference>
<sequence length="46" mass="4939">MGRWGDGGMGKWGDGIFCMNSAFSAVQKLAMELCILHALTLLGTLH</sequence>
<organism evidence="1 2">
    <name type="scientific">Desertifilum tharense IPPAS B-1220</name>
    <dbReference type="NCBI Taxonomy" id="1781255"/>
    <lineage>
        <taxon>Bacteria</taxon>
        <taxon>Bacillati</taxon>
        <taxon>Cyanobacteriota</taxon>
        <taxon>Cyanophyceae</taxon>
        <taxon>Desertifilales</taxon>
        <taxon>Desertifilaceae</taxon>
        <taxon>Desertifilum</taxon>
    </lineage>
</organism>